<accession>A0A7W8E6Z3</accession>
<dbReference type="InterPro" id="IPR006115">
    <property type="entry name" value="6PGDH_NADP-bd"/>
</dbReference>
<dbReference type="InterPro" id="IPR015815">
    <property type="entry name" value="HIBADH-related"/>
</dbReference>
<dbReference type="Pfam" id="PF03446">
    <property type="entry name" value="NAD_binding_2"/>
    <property type="match status" value="1"/>
</dbReference>
<dbReference type="PIRSF" id="PIRSF000103">
    <property type="entry name" value="HIBADH"/>
    <property type="match status" value="1"/>
</dbReference>
<dbReference type="PANTHER" id="PTHR43580:SF2">
    <property type="entry name" value="CYTOKINE-LIKE NUCLEAR FACTOR N-PAC"/>
    <property type="match status" value="1"/>
</dbReference>
<dbReference type="EMBL" id="JACHIP010000030">
    <property type="protein sequence ID" value="MBB5061171.1"/>
    <property type="molecule type" value="Genomic_DNA"/>
</dbReference>
<sequence>MSERIGFIGLGDLGSPMAINLLESGYALTVYNRTQIKTELLQQRGATVVSAPIEVIESGGVIISVLWDAEVVESVVTSPGFLERLGSGGVHISMCTCLPAAAKRLAELHARHGCTYVEAPVFGRHEAAVARKLWMPVAGSQSAKDRIRPLLVAMGAQGVFDFGEEIGAATMVKIVGNFLLISATRFLTEALRLIDVTGGDMQAVVDMLTQTLFPSPIYQSYGNRIAERQPTFSQSNIPKKDLGLFEAIAQQHQVASPMAKTILSLL</sequence>
<evidence type="ECO:0000259" key="3">
    <source>
        <dbReference type="Pfam" id="PF03446"/>
    </source>
</evidence>
<dbReference type="InterPro" id="IPR008927">
    <property type="entry name" value="6-PGluconate_DH-like_C_sf"/>
</dbReference>
<gene>
    <name evidence="4" type="ORF">HDF16_005907</name>
</gene>
<evidence type="ECO:0000256" key="2">
    <source>
        <dbReference type="PIRSR" id="PIRSR000103-1"/>
    </source>
</evidence>
<dbReference type="InterPro" id="IPR036291">
    <property type="entry name" value="NAD(P)-bd_dom_sf"/>
</dbReference>
<dbReference type="AlphaFoldDB" id="A0A7W8E6Z3"/>
<dbReference type="PANTHER" id="PTHR43580">
    <property type="entry name" value="OXIDOREDUCTASE GLYR1-RELATED"/>
    <property type="match status" value="1"/>
</dbReference>
<dbReference type="GO" id="GO:0050661">
    <property type="term" value="F:NADP binding"/>
    <property type="evidence" value="ECO:0007669"/>
    <property type="project" value="InterPro"/>
</dbReference>
<dbReference type="SUPFAM" id="SSF51735">
    <property type="entry name" value="NAD(P)-binding Rossmann-fold domains"/>
    <property type="match status" value="1"/>
</dbReference>
<organism evidence="4 5">
    <name type="scientific">Granulicella aggregans</name>
    <dbReference type="NCBI Taxonomy" id="474949"/>
    <lineage>
        <taxon>Bacteria</taxon>
        <taxon>Pseudomonadati</taxon>
        <taxon>Acidobacteriota</taxon>
        <taxon>Terriglobia</taxon>
        <taxon>Terriglobales</taxon>
        <taxon>Acidobacteriaceae</taxon>
        <taxon>Granulicella</taxon>
    </lineage>
</organism>
<dbReference type="InterPro" id="IPR013328">
    <property type="entry name" value="6PGD_dom2"/>
</dbReference>
<evidence type="ECO:0000313" key="5">
    <source>
        <dbReference type="Proteomes" id="UP000540989"/>
    </source>
</evidence>
<name>A0A7W8E6Z3_9BACT</name>
<keyword evidence="5" id="KW-1185">Reference proteome</keyword>
<dbReference type="RefSeq" id="WP_184223913.1">
    <property type="nucleotide sequence ID" value="NZ_JACHIP010000030.1"/>
</dbReference>
<feature type="active site" evidence="2">
    <location>
        <position position="173"/>
    </location>
</feature>
<dbReference type="SUPFAM" id="SSF48179">
    <property type="entry name" value="6-phosphogluconate dehydrogenase C-terminal domain-like"/>
    <property type="match status" value="1"/>
</dbReference>
<proteinExistence type="predicted"/>
<dbReference type="Proteomes" id="UP000540989">
    <property type="component" value="Unassembled WGS sequence"/>
</dbReference>
<keyword evidence="1" id="KW-0560">Oxidoreductase</keyword>
<dbReference type="GO" id="GO:0016491">
    <property type="term" value="F:oxidoreductase activity"/>
    <property type="evidence" value="ECO:0007669"/>
    <property type="project" value="UniProtKB-KW"/>
</dbReference>
<protein>
    <submittedName>
        <fullName evidence="4">3-hydroxyisobutyrate dehydrogenase-like beta-hydroxyacid dehydrogenase</fullName>
    </submittedName>
</protein>
<dbReference type="InterPro" id="IPR051265">
    <property type="entry name" value="HIBADH-related_NP60_sf"/>
</dbReference>
<feature type="domain" description="6-phosphogluconate dehydrogenase NADP-binding" evidence="3">
    <location>
        <begin position="4"/>
        <end position="157"/>
    </location>
</feature>
<evidence type="ECO:0000256" key="1">
    <source>
        <dbReference type="ARBA" id="ARBA00023002"/>
    </source>
</evidence>
<reference evidence="4 5" key="1">
    <citation type="submission" date="2020-08" db="EMBL/GenBank/DDBJ databases">
        <title>Genomic Encyclopedia of Type Strains, Phase IV (KMG-V): Genome sequencing to study the core and pangenomes of soil and plant-associated prokaryotes.</title>
        <authorList>
            <person name="Whitman W."/>
        </authorList>
    </citation>
    <scope>NUCLEOTIDE SEQUENCE [LARGE SCALE GENOMIC DNA]</scope>
    <source>
        <strain evidence="4 5">M8UP14</strain>
    </source>
</reference>
<dbReference type="Gene3D" id="3.40.50.720">
    <property type="entry name" value="NAD(P)-binding Rossmann-like Domain"/>
    <property type="match status" value="1"/>
</dbReference>
<comment type="caution">
    <text evidence="4">The sequence shown here is derived from an EMBL/GenBank/DDBJ whole genome shotgun (WGS) entry which is preliminary data.</text>
</comment>
<evidence type="ECO:0000313" key="4">
    <source>
        <dbReference type="EMBL" id="MBB5061171.1"/>
    </source>
</evidence>
<dbReference type="Gene3D" id="1.10.1040.10">
    <property type="entry name" value="N-(1-d-carboxylethyl)-l-norvaline Dehydrogenase, domain 2"/>
    <property type="match status" value="1"/>
</dbReference>